<dbReference type="STRING" id="569365.A0A0D2D576"/>
<dbReference type="PANTHER" id="PTHR36166:SF1">
    <property type="entry name" value="SRPBCC DOMAIN-CONTAINING PROTEIN"/>
    <property type="match status" value="1"/>
</dbReference>
<dbReference type="AlphaFoldDB" id="A0A0D2D576"/>
<accession>A0A0D2D576</accession>
<reference evidence="1 2" key="1">
    <citation type="submission" date="2015-01" db="EMBL/GenBank/DDBJ databases">
        <title>The Genome Sequence of Cladophialophora immunda CBS83496.</title>
        <authorList>
            <consortium name="The Broad Institute Genomics Platform"/>
            <person name="Cuomo C."/>
            <person name="de Hoog S."/>
            <person name="Gorbushina A."/>
            <person name="Stielow B."/>
            <person name="Teixiera M."/>
            <person name="Abouelleil A."/>
            <person name="Chapman S.B."/>
            <person name="Priest M."/>
            <person name="Young S.K."/>
            <person name="Wortman J."/>
            <person name="Nusbaum C."/>
            <person name="Birren B."/>
        </authorList>
    </citation>
    <scope>NUCLEOTIDE SEQUENCE [LARGE SCALE GENOMIC DNA]</scope>
    <source>
        <strain evidence="1 2">CBS 83496</strain>
    </source>
</reference>
<name>A0A0D2D576_9EURO</name>
<dbReference type="RefSeq" id="XP_016251050.1">
    <property type="nucleotide sequence ID" value="XM_016389148.1"/>
</dbReference>
<dbReference type="HOGENOM" id="CLU_069867_4_0_1"/>
<dbReference type="InterPro" id="IPR019587">
    <property type="entry name" value="Polyketide_cyclase/dehydratase"/>
</dbReference>
<dbReference type="CDD" id="cd07822">
    <property type="entry name" value="SRPBCC_4"/>
    <property type="match status" value="1"/>
</dbReference>
<gene>
    <name evidence="1" type="ORF">PV07_02528</name>
</gene>
<dbReference type="Proteomes" id="UP000054466">
    <property type="component" value="Unassembled WGS sequence"/>
</dbReference>
<dbReference type="OrthoDB" id="509124at2759"/>
<dbReference type="PANTHER" id="PTHR36166">
    <property type="entry name" value="CHROMOSOME 9, WHOLE GENOME SHOTGUN SEQUENCE"/>
    <property type="match status" value="1"/>
</dbReference>
<sequence length="158" mass="17668">MPALSSIVIDAPPQDVWNVLIDFPGWPEWNTWFLSIRAHSTPLELGTLVTFTNAMSETAKPGTYTARITTWHPEKTEFAWKGGPLPEWLGWTLRGSHWFKLVAQDGGKKTLFDHGEDVEGLLSVLVPSSMVKDLVKQLDKFNGELKRRVEQGPTATPA</sequence>
<evidence type="ECO:0000313" key="1">
    <source>
        <dbReference type="EMBL" id="KIW30834.1"/>
    </source>
</evidence>
<dbReference type="EMBL" id="KN847041">
    <property type="protein sequence ID" value="KIW30834.1"/>
    <property type="molecule type" value="Genomic_DNA"/>
</dbReference>
<dbReference type="InterPro" id="IPR023393">
    <property type="entry name" value="START-like_dom_sf"/>
</dbReference>
<evidence type="ECO:0008006" key="3">
    <source>
        <dbReference type="Google" id="ProtNLM"/>
    </source>
</evidence>
<dbReference type="VEuPathDB" id="FungiDB:PV07_02528"/>
<protein>
    <recommendedName>
        <fullName evidence="3">Coenzyme Q-binding protein COQ10 START domain-containing protein</fullName>
    </recommendedName>
</protein>
<dbReference type="SUPFAM" id="SSF55961">
    <property type="entry name" value="Bet v1-like"/>
    <property type="match status" value="1"/>
</dbReference>
<proteinExistence type="predicted"/>
<keyword evidence="2" id="KW-1185">Reference proteome</keyword>
<organism evidence="1 2">
    <name type="scientific">Cladophialophora immunda</name>
    <dbReference type="NCBI Taxonomy" id="569365"/>
    <lineage>
        <taxon>Eukaryota</taxon>
        <taxon>Fungi</taxon>
        <taxon>Dikarya</taxon>
        <taxon>Ascomycota</taxon>
        <taxon>Pezizomycotina</taxon>
        <taxon>Eurotiomycetes</taxon>
        <taxon>Chaetothyriomycetidae</taxon>
        <taxon>Chaetothyriales</taxon>
        <taxon>Herpotrichiellaceae</taxon>
        <taxon>Cladophialophora</taxon>
    </lineage>
</organism>
<dbReference type="GeneID" id="27341722"/>
<evidence type="ECO:0000313" key="2">
    <source>
        <dbReference type="Proteomes" id="UP000054466"/>
    </source>
</evidence>
<dbReference type="Pfam" id="PF10604">
    <property type="entry name" value="Polyketide_cyc2"/>
    <property type="match status" value="1"/>
</dbReference>
<dbReference type="Gene3D" id="3.30.530.20">
    <property type="match status" value="1"/>
</dbReference>